<dbReference type="InterPro" id="IPR008560">
    <property type="entry name" value="DUF842_euk"/>
</dbReference>
<dbReference type="Proteomes" id="UP000186817">
    <property type="component" value="Unassembled WGS sequence"/>
</dbReference>
<dbReference type="AlphaFoldDB" id="A0A1Q9F4J3"/>
<dbReference type="OrthoDB" id="10443347at2759"/>
<dbReference type="EMBL" id="LSRX01000013">
    <property type="protein sequence ID" value="OLQ14581.1"/>
    <property type="molecule type" value="Genomic_DNA"/>
</dbReference>
<reference evidence="1 2" key="1">
    <citation type="submission" date="2016-02" db="EMBL/GenBank/DDBJ databases">
        <title>Genome analysis of coral dinoflagellate symbionts highlights evolutionary adaptations to a symbiotic lifestyle.</title>
        <authorList>
            <person name="Aranda M."/>
            <person name="Li Y."/>
            <person name="Liew Y.J."/>
            <person name="Baumgarten S."/>
            <person name="Simakov O."/>
            <person name="Wilson M."/>
            <person name="Piel J."/>
            <person name="Ashoor H."/>
            <person name="Bougouffa S."/>
            <person name="Bajic V.B."/>
            <person name="Ryu T."/>
            <person name="Ravasi T."/>
            <person name="Bayer T."/>
            <person name="Micklem G."/>
            <person name="Kim H."/>
            <person name="Bhak J."/>
            <person name="Lajeunesse T.C."/>
            <person name="Voolstra C.R."/>
        </authorList>
    </citation>
    <scope>NUCLEOTIDE SEQUENCE [LARGE SCALE GENOMIC DNA]</scope>
    <source>
        <strain evidence="1 2">CCMP2467</strain>
    </source>
</reference>
<evidence type="ECO:0000313" key="2">
    <source>
        <dbReference type="Proteomes" id="UP000186817"/>
    </source>
</evidence>
<evidence type="ECO:0008006" key="3">
    <source>
        <dbReference type="Google" id="ProtNLM"/>
    </source>
</evidence>
<gene>
    <name evidence="1" type="ORF">AK812_SmicGene1256</name>
</gene>
<comment type="caution">
    <text evidence="1">The sequence shown here is derived from an EMBL/GenBank/DDBJ whole genome shotgun (WGS) entry which is preliminary data.</text>
</comment>
<evidence type="ECO:0000313" key="1">
    <source>
        <dbReference type="EMBL" id="OLQ14581.1"/>
    </source>
</evidence>
<keyword evidence="2" id="KW-1185">Reference proteome</keyword>
<name>A0A1Q9F4J3_SYMMI</name>
<protein>
    <recommendedName>
        <fullName evidence="3">Protein FAM136A</fullName>
    </recommendedName>
</protein>
<dbReference type="Pfam" id="PF05811">
    <property type="entry name" value="DUF842"/>
    <property type="match status" value="1"/>
</dbReference>
<sequence length="151" mass="16367">MDIGGRGAGGKGGSSFGANWGSRDMGNEGCPICMLCSADLAGVPAVRKPSMAEDSLKTFMNSIQDMQKRVELLMLPAEKKMAQCQLKCFNDMSNADIVHRCAQGCQSQMQSVVTQVQGEFQGLIARLKTCEESANCLHWSAIETVMSDFYL</sequence>
<proteinExistence type="predicted"/>
<accession>A0A1Q9F4J3</accession>
<organism evidence="1 2">
    <name type="scientific">Symbiodinium microadriaticum</name>
    <name type="common">Dinoflagellate</name>
    <name type="synonym">Zooxanthella microadriatica</name>
    <dbReference type="NCBI Taxonomy" id="2951"/>
    <lineage>
        <taxon>Eukaryota</taxon>
        <taxon>Sar</taxon>
        <taxon>Alveolata</taxon>
        <taxon>Dinophyceae</taxon>
        <taxon>Suessiales</taxon>
        <taxon>Symbiodiniaceae</taxon>
        <taxon>Symbiodinium</taxon>
    </lineage>
</organism>